<dbReference type="InterPro" id="IPR006944">
    <property type="entry name" value="Phage/GTA_portal"/>
</dbReference>
<proteinExistence type="predicted"/>
<dbReference type="Gene3D" id="1.20.1270.210">
    <property type="match status" value="1"/>
</dbReference>
<keyword evidence="1" id="KW-0118">Viral capsid assembly</keyword>
<reference evidence="6" key="1">
    <citation type="submission" date="2020-05" db="EMBL/GenBank/DDBJ databases">
        <authorList>
            <person name="Chiriac C."/>
            <person name="Salcher M."/>
            <person name="Ghai R."/>
            <person name="Kavagutti S V."/>
        </authorList>
    </citation>
    <scope>NUCLEOTIDE SEQUENCE</scope>
</reference>
<dbReference type="Gene3D" id="3.30.1120.70">
    <property type="match status" value="1"/>
</dbReference>
<gene>
    <name evidence="6" type="ORF">UFOVP1201_14</name>
    <name evidence="5" type="ORF">UFOVP788_7</name>
</gene>
<evidence type="ECO:0000256" key="1">
    <source>
        <dbReference type="ARBA" id="ARBA00022950"/>
    </source>
</evidence>
<dbReference type="Gene3D" id="3.40.140.120">
    <property type="match status" value="1"/>
</dbReference>
<accession>A0A6J5R116</accession>
<evidence type="ECO:0000256" key="3">
    <source>
        <dbReference type="ARBA" id="ARBA00023219"/>
    </source>
</evidence>
<dbReference type="EMBL" id="LR796719">
    <property type="protein sequence ID" value="CAB4161704.1"/>
    <property type="molecule type" value="Genomic_DNA"/>
</dbReference>
<evidence type="ECO:0000256" key="4">
    <source>
        <dbReference type="SAM" id="MobiDB-lite"/>
    </source>
</evidence>
<keyword evidence="2" id="KW-1171">Viral genome ejection through host cell envelope</keyword>
<feature type="compositionally biased region" description="Polar residues" evidence="4">
    <location>
        <begin position="375"/>
        <end position="385"/>
    </location>
</feature>
<evidence type="ECO:0000313" key="5">
    <source>
        <dbReference type="EMBL" id="CAB4161704.1"/>
    </source>
</evidence>
<evidence type="ECO:0000313" key="6">
    <source>
        <dbReference type="EMBL" id="CAB4189722.1"/>
    </source>
</evidence>
<keyword evidence="3" id="KW-0231">Viral genome packaging</keyword>
<sequence>MGLLRNLGLTKDKAINAQFNPPVMGDNYGTNFNGYFGTSYASPILRNEAMQVPAMMRARNLICGVIAAIPLELIDKKTGSKLDVVPPWVDQPDYRQPRSTTIAWTVDSLLFHPCAYWEVVTEYADGRPSDMAWVSNDRVSAVLRNYDTVVDYYLVDGNKRPFSGAGSIITFQSINGDGILATAAGTLRAALDIQNAASIAAASPMATGYIQNHGADIPEASVESLLNRWRAKRKSNATAYLTSTLEYKTVGFSPKDMAYVDSIQFMATQIARACNLSAYWLDADITTSNTYQNRIDVRKDLVDLTLRSFISSIEDRLSMDDICPRGQMVRFAVDETFLRNDPITRLTVIEKMLQLQLIDLPEAKEMEGLADEGSDSLSVVPNTPNAKVLDMPTMPNAMGDA</sequence>
<keyword evidence="1" id="KW-1188">Viral release from host cell</keyword>
<name>A0A6J5R116_9CAUD</name>
<dbReference type="Pfam" id="PF04860">
    <property type="entry name" value="Phage_portal"/>
    <property type="match status" value="1"/>
</dbReference>
<dbReference type="EMBL" id="LR797146">
    <property type="protein sequence ID" value="CAB4189722.1"/>
    <property type="molecule type" value="Genomic_DNA"/>
</dbReference>
<feature type="region of interest" description="Disordered" evidence="4">
    <location>
        <begin position="371"/>
        <end position="401"/>
    </location>
</feature>
<protein>
    <submittedName>
        <fullName evidence="6">Portal_HK97, phage portal protein, HK97 family</fullName>
    </submittedName>
</protein>
<keyword evidence="2" id="KW-1160">Virus entry into host cell</keyword>
<organism evidence="6">
    <name type="scientific">uncultured Caudovirales phage</name>
    <dbReference type="NCBI Taxonomy" id="2100421"/>
    <lineage>
        <taxon>Viruses</taxon>
        <taxon>Duplodnaviria</taxon>
        <taxon>Heunggongvirae</taxon>
        <taxon>Uroviricota</taxon>
        <taxon>Caudoviricetes</taxon>
        <taxon>Peduoviridae</taxon>
        <taxon>Maltschvirus</taxon>
        <taxon>Maltschvirus maltsch</taxon>
    </lineage>
</organism>
<keyword evidence="2" id="KW-1162">Viral penetration into host cytoplasm</keyword>
<evidence type="ECO:0000256" key="2">
    <source>
        <dbReference type="ARBA" id="ARBA00023009"/>
    </source>
</evidence>